<dbReference type="RefSeq" id="WP_013934579.1">
    <property type="nucleotide sequence ID" value="NC_015709.1"/>
</dbReference>
<dbReference type="STRING" id="579138.Zymop_1293"/>
<dbReference type="InterPro" id="IPR005116">
    <property type="entry name" value="Transp-assoc_OB_typ1"/>
</dbReference>
<dbReference type="InterPro" id="IPR008995">
    <property type="entry name" value="Mo/tungstate-bd_C_term_dom"/>
</dbReference>
<evidence type="ECO:0000256" key="2">
    <source>
        <dbReference type="PROSITE-ProRule" id="PRU01213"/>
    </source>
</evidence>
<evidence type="ECO:0000259" key="3">
    <source>
        <dbReference type="PROSITE" id="PS51866"/>
    </source>
</evidence>
<evidence type="ECO:0000313" key="4">
    <source>
        <dbReference type="EMBL" id="AEI38184.1"/>
    </source>
</evidence>
<reference evidence="4 5" key="1">
    <citation type="journal article" date="2011" name="J. Bacteriol.">
        <title>Genome sequence of the ethanol-producing Zymomonas mobilis subsp. pomaceae lectotype strain ATCC 29192.</title>
        <authorList>
            <person name="Kouvelis V.N."/>
            <person name="Davenport K.W."/>
            <person name="Brettin T.S."/>
            <person name="Bruce D."/>
            <person name="Detter C."/>
            <person name="Han C.S."/>
            <person name="Nolan M."/>
            <person name="Tapia R."/>
            <person name="Damoulaki A."/>
            <person name="Kyrpides N.C."/>
            <person name="Typas M.A."/>
            <person name="Pappas K.M."/>
        </authorList>
    </citation>
    <scope>NUCLEOTIDE SEQUENCE [LARGE SCALE GENOMIC DNA]</scope>
    <source>
        <strain evidence="5">ATCC 29192 / DSM 22645 / JCM 10191 / CCUG 17912 / NBRC 13757 / NCIMB 11200 / NRRL B-4491 / Barker I</strain>
    </source>
</reference>
<accession>F8EUN8</accession>
<sequence>MLKLSARNQFKGKIFKVIKGKTTSHVILNLNGLPVMAAIPNEEAEELQLLEGKAAIALIKASDIIIGVEE</sequence>
<dbReference type="InterPro" id="IPR004606">
    <property type="entry name" value="Mop_domain"/>
</dbReference>
<protein>
    <submittedName>
        <fullName evidence="4">TOBE domain protein</fullName>
    </submittedName>
</protein>
<dbReference type="eggNOG" id="COG3585">
    <property type="taxonomic scope" value="Bacteria"/>
</dbReference>
<evidence type="ECO:0000256" key="1">
    <source>
        <dbReference type="ARBA" id="ARBA00022505"/>
    </source>
</evidence>
<feature type="domain" description="Mop" evidence="3">
    <location>
        <begin position="3"/>
        <end position="68"/>
    </location>
</feature>
<dbReference type="Gene3D" id="2.40.50.100">
    <property type="match status" value="1"/>
</dbReference>
<organism evidence="4 5">
    <name type="scientific">Zymomonas mobilis subsp. pomaceae (strain ATCC 29192 / DSM 22645 / JCM 10191 / CCUG 17912 / NBRC 13757 / NCIMB 11200 / NRRL B-4491 / Barker I)</name>
    <dbReference type="NCBI Taxonomy" id="579138"/>
    <lineage>
        <taxon>Bacteria</taxon>
        <taxon>Pseudomonadati</taxon>
        <taxon>Pseudomonadota</taxon>
        <taxon>Alphaproteobacteria</taxon>
        <taxon>Sphingomonadales</taxon>
        <taxon>Zymomonadaceae</taxon>
        <taxon>Zymomonas</taxon>
    </lineage>
</organism>
<dbReference type="HOGENOM" id="CLU_118993_1_1_5"/>
<proteinExistence type="predicted"/>
<dbReference type="PATRIC" id="fig|579138.3.peg.1370"/>
<dbReference type="SUPFAM" id="SSF50331">
    <property type="entry name" value="MOP-like"/>
    <property type="match status" value="1"/>
</dbReference>
<dbReference type="KEGG" id="zmp:Zymop_1293"/>
<dbReference type="NCBIfam" id="TIGR00638">
    <property type="entry name" value="Mop"/>
    <property type="match status" value="1"/>
</dbReference>
<dbReference type="EMBL" id="CP002865">
    <property type="protein sequence ID" value="AEI38184.1"/>
    <property type="molecule type" value="Genomic_DNA"/>
</dbReference>
<name>F8EUN8_ZYMMT</name>
<keyword evidence="1 2" id="KW-0500">Molybdenum</keyword>
<dbReference type="Proteomes" id="UP000000491">
    <property type="component" value="Chromosome"/>
</dbReference>
<dbReference type="Pfam" id="PF03459">
    <property type="entry name" value="TOBE"/>
    <property type="match status" value="1"/>
</dbReference>
<gene>
    <name evidence="4" type="ordered locus">Zymop_1293</name>
</gene>
<dbReference type="AlphaFoldDB" id="F8EUN8"/>
<evidence type="ECO:0000313" key="5">
    <source>
        <dbReference type="Proteomes" id="UP000000491"/>
    </source>
</evidence>
<dbReference type="PROSITE" id="PS51866">
    <property type="entry name" value="MOP"/>
    <property type="match status" value="1"/>
</dbReference>
<dbReference type="GO" id="GO:0015689">
    <property type="term" value="P:molybdate ion transport"/>
    <property type="evidence" value="ECO:0007669"/>
    <property type="project" value="InterPro"/>
</dbReference>